<dbReference type="PANTHER" id="PTHR48057">
    <property type="entry name" value="LEUCINE-RICH REPEAT SERINE/THREONINE-PROTEIN KINASE 1"/>
    <property type="match status" value="1"/>
</dbReference>
<gene>
    <name evidence="1" type="ORF">LCGC14_1421710</name>
</gene>
<dbReference type="Gene3D" id="3.80.10.10">
    <property type="entry name" value="Ribonuclease Inhibitor"/>
    <property type="match status" value="1"/>
</dbReference>
<dbReference type="PANTHER" id="PTHR48057:SF7">
    <property type="entry name" value="LEUCINE-RICH REPEAT SERINE_THREONINE-PROTEIN KINASE 1"/>
    <property type="match status" value="1"/>
</dbReference>
<protein>
    <recommendedName>
        <fullName evidence="2">Leucine-rich repeat domain-containing protein</fullName>
    </recommendedName>
</protein>
<dbReference type="InterPro" id="IPR052595">
    <property type="entry name" value="LRRC69/RLP"/>
</dbReference>
<evidence type="ECO:0008006" key="2">
    <source>
        <dbReference type="Google" id="ProtNLM"/>
    </source>
</evidence>
<accession>A0A0F9JRQ5</accession>
<name>A0A0F9JRQ5_9ZZZZ</name>
<comment type="caution">
    <text evidence="1">The sequence shown here is derived from an EMBL/GenBank/DDBJ whole genome shotgun (WGS) entry which is preliminary data.</text>
</comment>
<evidence type="ECO:0000313" key="1">
    <source>
        <dbReference type="EMBL" id="KKM72318.1"/>
    </source>
</evidence>
<dbReference type="AlphaFoldDB" id="A0A0F9JRQ5"/>
<reference evidence="1" key="1">
    <citation type="journal article" date="2015" name="Nature">
        <title>Complex archaea that bridge the gap between prokaryotes and eukaryotes.</title>
        <authorList>
            <person name="Spang A."/>
            <person name="Saw J.H."/>
            <person name="Jorgensen S.L."/>
            <person name="Zaremba-Niedzwiedzka K."/>
            <person name="Martijn J."/>
            <person name="Lind A.E."/>
            <person name="van Eijk R."/>
            <person name="Schleper C."/>
            <person name="Guy L."/>
            <person name="Ettema T.J."/>
        </authorList>
    </citation>
    <scope>NUCLEOTIDE SEQUENCE</scope>
</reference>
<sequence>DGKTVLFVNNREFKQCKILLLNVLVGDQSVEETNSIDGFAEKLDFKMEYEKEEVDITEEEEFLGHCSNLQAWVENNYDTNLLHRSIAFPLLKTLSEEGDRFAKQRFDEEVARRYKHGNDTVQRFLYEEGYISNLSNEDILKGFLSVEEAIFMEKIMGDWEQYSLIPHFGYLRKKARGKELYISLEDGKIRELEIAINRSRQSIPKEIENLQNLYSLDIFIEERCAGKIFNEMFCLPSVRSLDINCSVPETIPDSFDYFPNLHHLRISGNKTFKCPSVSFESSFKKITNLEWLDLNSVRLESIPNSIINLKKLERLSLFKTTLKTLPVPLICALKSLKVLELNYNFELGLKKREIKKLDHKIEQFSNRTMDDYLDHDIKKKLKKYRMSKEFRKKIKKLGKI</sequence>
<feature type="non-terminal residue" evidence="1">
    <location>
        <position position="1"/>
    </location>
</feature>
<dbReference type="EMBL" id="LAZR01009493">
    <property type="protein sequence ID" value="KKM72318.1"/>
    <property type="molecule type" value="Genomic_DNA"/>
</dbReference>
<organism evidence="1">
    <name type="scientific">marine sediment metagenome</name>
    <dbReference type="NCBI Taxonomy" id="412755"/>
    <lineage>
        <taxon>unclassified sequences</taxon>
        <taxon>metagenomes</taxon>
        <taxon>ecological metagenomes</taxon>
    </lineage>
</organism>
<proteinExistence type="predicted"/>
<dbReference type="InterPro" id="IPR032675">
    <property type="entry name" value="LRR_dom_sf"/>
</dbReference>
<dbReference type="SUPFAM" id="SSF52047">
    <property type="entry name" value="RNI-like"/>
    <property type="match status" value="1"/>
</dbReference>